<organism evidence="1 2">
    <name type="scientific">Capnocytophaga canimorsus</name>
    <dbReference type="NCBI Taxonomy" id="28188"/>
    <lineage>
        <taxon>Bacteria</taxon>
        <taxon>Pseudomonadati</taxon>
        <taxon>Bacteroidota</taxon>
        <taxon>Flavobacteriia</taxon>
        <taxon>Flavobacteriales</taxon>
        <taxon>Flavobacteriaceae</taxon>
        <taxon>Capnocytophaga</taxon>
    </lineage>
</organism>
<gene>
    <name evidence="1" type="ORF">CCAN12_600031</name>
</gene>
<evidence type="ECO:0000313" key="2">
    <source>
        <dbReference type="Proteomes" id="UP000044026"/>
    </source>
</evidence>
<dbReference type="AlphaFoldDB" id="A0A0B7HCK6"/>
<sequence length="57" mass="6967">MSKAIKILKLFFPLALGVFLCWYTYSQFSEEQLSEIKQKFLQADYFLYWLIGFLWIF</sequence>
<reference evidence="1 2" key="1">
    <citation type="submission" date="2015-01" db="EMBL/GenBank/DDBJ databases">
        <authorList>
            <person name="Xiang T."/>
            <person name="Song Y."/>
            <person name="Huang L."/>
            <person name="Wang B."/>
            <person name="Wu P."/>
        </authorList>
    </citation>
    <scope>NUCLEOTIDE SEQUENCE [LARGE SCALE GENOMIC DNA]</scope>
    <source>
        <strain evidence="1 2">Cc12</strain>
    </source>
</reference>
<name>A0A0B7HCK6_9FLAO</name>
<accession>A0A0B7HCK6</accession>
<dbReference type="Proteomes" id="UP000044026">
    <property type="component" value="Unassembled WGS sequence"/>
</dbReference>
<proteinExistence type="predicted"/>
<evidence type="ECO:0000313" key="1">
    <source>
        <dbReference type="EMBL" id="CEN35293.1"/>
    </source>
</evidence>
<dbReference type="EMBL" id="CDOE01000057">
    <property type="protein sequence ID" value="CEN35293.1"/>
    <property type="molecule type" value="Genomic_DNA"/>
</dbReference>
<protein>
    <submittedName>
        <fullName evidence="1">Uncharacterized protein</fullName>
    </submittedName>
</protein>